<gene>
    <name evidence="2" type="ORF">K469DRAFT_687599</name>
</gene>
<feature type="compositionally biased region" description="Polar residues" evidence="1">
    <location>
        <begin position="1"/>
        <end position="12"/>
    </location>
</feature>
<dbReference type="EMBL" id="ML994632">
    <property type="protein sequence ID" value="KAF2185744.1"/>
    <property type="molecule type" value="Genomic_DNA"/>
</dbReference>
<proteinExistence type="predicted"/>
<dbReference type="OrthoDB" id="2963168at2759"/>
<keyword evidence="3" id="KW-1185">Reference proteome</keyword>
<dbReference type="Proteomes" id="UP000800200">
    <property type="component" value="Unassembled WGS sequence"/>
</dbReference>
<protein>
    <submittedName>
        <fullName evidence="2">Uncharacterized protein</fullName>
    </submittedName>
</protein>
<reference evidence="2" key="1">
    <citation type="journal article" date="2020" name="Stud. Mycol.">
        <title>101 Dothideomycetes genomes: a test case for predicting lifestyles and emergence of pathogens.</title>
        <authorList>
            <person name="Haridas S."/>
            <person name="Albert R."/>
            <person name="Binder M."/>
            <person name="Bloem J."/>
            <person name="Labutti K."/>
            <person name="Salamov A."/>
            <person name="Andreopoulos B."/>
            <person name="Baker S."/>
            <person name="Barry K."/>
            <person name="Bills G."/>
            <person name="Bluhm B."/>
            <person name="Cannon C."/>
            <person name="Castanera R."/>
            <person name="Culley D."/>
            <person name="Daum C."/>
            <person name="Ezra D."/>
            <person name="Gonzalez J."/>
            <person name="Henrissat B."/>
            <person name="Kuo A."/>
            <person name="Liang C."/>
            <person name="Lipzen A."/>
            <person name="Lutzoni F."/>
            <person name="Magnuson J."/>
            <person name="Mondo S."/>
            <person name="Nolan M."/>
            <person name="Ohm R."/>
            <person name="Pangilinan J."/>
            <person name="Park H.-J."/>
            <person name="Ramirez L."/>
            <person name="Alfaro M."/>
            <person name="Sun H."/>
            <person name="Tritt A."/>
            <person name="Yoshinaga Y."/>
            <person name="Zwiers L.-H."/>
            <person name="Turgeon B."/>
            <person name="Goodwin S."/>
            <person name="Spatafora J."/>
            <person name="Crous P."/>
            <person name="Grigoriev I."/>
        </authorList>
    </citation>
    <scope>NUCLEOTIDE SEQUENCE</scope>
    <source>
        <strain evidence="2">CBS 207.26</strain>
    </source>
</reference>
<evidence type="ECO:0000313" key="2">
    <source>
        <dbReference type="EMBL" id="KAF2185744.1"/>
    </source>
</evidence>
<sequence>MASKLTSKAPNRTKSEKPSIKKKPAGLQGVSLSTREWDYLNANPLEDDGDGAPPSLTNMKGSLLPLRNTKIQISMKLNPSKTGKNMSNISKVQKCILVLPGANAEHQWGEGLSPEAVTTINTKLELDIQDNKPDELGTILQVLEGMNNLSFEHDQRINEFGQRFRDHLPVDIIITVPVNWSYLAKNSILRAIMAAGFNEDNFPNLRDIMMVTESKAAAIHGMILEETDAEGLSLDNLQNTET</sequence>
<evidence type="ECO:0000256" key="1">
    <source>
        <dbReference type="SAM" id="MobiDB-lite"/>
    </source>
</evidence>
<name>A0A6A6E1S5_9PEZI</name>
<organism evidence="2 3">
    <name type="scientific">Zopfia rhizophila CBS 207.26</name>
    <dbReference type="NCBI Taxonomy" id="1314779"/>
    <lineage>
        <taxon>Eukaryota</taxon>
        <taxon>Fungi</taxon>
        <taxon>Dikarya</taxon>
        <taxon>Ascomycota</taxon>
        <taxon>Pezizomycotina</taxon>
        <taxon>Dothideomycetes</taxon>
        <taxon>Dothideomycetes incertae sedis</taxon>
        <taxon>Zopfiaceae</taxon>
        <taxon>Zopfia</taxon>
    </lineage>
</organism>
<dbReference type="Gene3D" id="3.30.420.40">
    <property type="match status" value="1"/>
</dbReference>
<dbReference type="AlphaFoldDB" id="A0A6A6E1S5"/>
<feature type="region of interest" description="Disordered" evidence="1">
    <location>
        <begin position="1"/>
        <end position="28"/>
    </location>
</feature>
<evidence type="ECO:0000313" key="3">
    <source>
        <dbReference type="Proteomes" id="UP000800200"/>
    </source>
</evidence>
<accession>A0A6A6E1S5</accession>